<name>Q1IIP4_KORVE</name>
<gene>
    <name evidence="1" type="ordered locus">Acid345_4256</name>
</gene>
<dbReference type="EMBL" id="CP000360">
    <property type="protein sequence ID" value="ABF43256.1"/>
    <property type="molecule type" value="Genomic_DNA"/>
</dbReference>
<accession>Q1IIP4</accession>
<dbReference type="EnsemblBacteria" id="ABF43256">
    <property type="protein sequence ID" value="ABF43256"/>
    <property type="gene ID" value="Acid345_4256"/>
</dbReference>
<reference evidence="1 2" key="1">
    <citation type="journal article" date="2009" name="Appl. Environ. Microbiol.">
        <title>Three genomes from the phylum Acidobacteria provide insight into the lifestyles of these microorganisms in soils.</title>
        <authorList>
            <person name="Ward N.L."/>
            <person name="Challacombe J.F."/>
            <person name="Janssen P.H."/>
            <person name="Henrissat B."/>
            <person name="Coutinho P.M."/>
            <person name="Wu M."/>
            <person name="Xie G."/>
            <person name="Haft D.H."/>
            <person name="Sait M."/>
            <person name="Badger J."/>
            <person name="Barabote R.D."/>
            <person name="Bradley B."/>
            <person name="Brettin T.S."/>
            <person name="Brinkac L.M."/>
            <person name="Bruce D."/>
            <person name="Creasy T."/>
            <person name="Daugherty S.C."/>
            <person name="Davidsen T.M."/>
            <person name="DeBoy R.T."/>
            <person name="Detter J.C."/>
            <person name="Dodson R.J."/>
            <person name="Durkin A.S."/>
            <person name="Ganapathy A."/>
            <person name="Gwinn-Giglio M."/>
            <person name="Han C.S."/>
            <person name="Khouri H."/>
            <person name="Kiss H."/>
            <person name="Kothari S.P."/>
            <person name="Madupu R."/>
            <person name="Nelson K.E."/>
            <person name="Nelson W.C."/>
            <person name="Paulsen I."/>
            <person name="Penn K."/>
            <person name="Ren Q."/>
            <person name="Rosovitz M.J."/>
            <person name="Selengut J.D."/>
            <person name="Shrivastava S."/>
            <person name="Sullivan S.A."/>
            <person name="Tapia R."/>
            <person name="Thompson L.S."/>
            <person name="Watkins K.L."/>
            <person name="Yang Q."/>
            <person name="Yu C."/>
            <person name="Zafar N."/>
            <person name="Zhou L."/>
            <person name="Kuske C.R."/>
        </authorList>
    </citation>
    <scope>NUCLEOTIDE SEQUENCE [LARGE SCALE GENOMIC DNA]</scope>
    <source>
        <strain evidence="1 2">Ellin345</strain>
    </source>
</reference>
<keyword evidence="2" id="KW-1185">Reference proteome</keyword>
<sequence>MTTGTIANPHTTLTLQLLKTTTLPEIEEMTCRLANAKHGSVDIWLAKDLGSQFFKDSRIVTLLAAAAHRKMSARVIDWIVKPDERHTVERFGSTLEGLAALEFANAIVDASKSDFHPSLREHRWAVVEKNGISSPEKTVGKALTFCAFDPELPTPIGFAGIRSKDDFLDRFRAYRRNCFEIGVGEGFTDSVPRDIERAIGSFAYELWQNSFQHGRLDQNNLEIRGMRYLRIRKHIGHDKAQFIRRAAGFQELQAYLQCQVPVDGTYKFYEISIGDCGLGIVDRLLSTRPELADRTHSSSDRAAFINRVMSDALTSKRTQSGAGHGLQHAIQAVHVLQGFVSLRTGSNWLYYDARSDVDDKNTPCLSETQHSGKLCSVGTQFSLIFPLVSSPRK</sequence>
<dbReference type="HOGENOM" id="CLU_059549_0_0_0"/>
<protein>
    <submittedName>
        <fullName evidence="1">Uncharacterized protein</fullName>
    </submittedName>
</protein>
<evidence type="ECO:0000313" key="2">
    <source>
        <dbReference type="Proteomes" id="UP000002432"/>
    </source>
</evidence>
<dbReference type="RefSeq" id="WP_011525055.1">
    <property type="nucleotide sequence ID" value="NC_008009.1"/>
</dbReference>
<dbReference type="AlphaFoldDB" id="Q1IIP4"/>
<organism evidence="1 2">
    <name type="scientific">Koribacter versatilis (strain Ellin345)</name>
    <dbReference type="NCBI Taxonomy" id="204669"/>
    <lineage>
        <taxon>Bacteria</taxon>
        <taxon>Pseudomonadati</taxon>
        <taxon>Acidobacteriota</taxon>
        <taxon>Terriglobia</taxon>
        <taxon>Terriglobales</taxon>
        <taxon>Candidatus Korobacteraceae</taxon>
        <taxon>Candidatus Korobacter</taxon>
    </lineage>
</organism>
<evidence type="ECO:0000313" key="1">
    <source>
        <dbReference type="EMBL" id="ABF43256.1"/>
    </source>
</evidence>
<dbReference type="KEGG" id="aba:Acid345_4256"/>
<dbReference type="Proteomes" id="UP000002432">
    <property type="component" value="Chromosome"/>
</dbReference>
<dbReference type="OrthoDB" id="8382278at2"/>
<proteinExistence type="predicted"/>